<proteinExistence type="predicted"/>
<dbReference type="EMBL" id="JACHNB010000001">
    <property type="protein sequence ID" value="MBB4743285.1"/>
    <property type="molecule type" value="Genomic_DNA"/>
</dbReference>
<accession>A0A7W7H3F4</accession>
<protein>
    <submittedName>
        <fullName evidence="1">Putative phage baseplate assembly protein</fullName>
    </submittedName>
</protein>
<evidence type="ECO:0000313" key="2">
    <source>
        <dbReference type="Proteomes" id="UP000546162"/>
    </source>
</evidence>
<dbReference type="RefSeq" id="WP_185043575.1">
    <property type="nucleotide sequence ID" value="NZ_BAABFG010000005.1"/>
</dbReference>
<dbReference type="Proteomes" id="UP000546162">
    <property type="component" value="Unassembled WGS sequence"/>
</dbReference>
<gene>
    <name evidence="1" type="ORF">BJY16_006744</name>
</gene>
<name>A0A7W7H3F4_9ACTN</name>
<sequence length="341" mass="35532">MTTSVPNNPALPDWLEQVVSPVREALRGLLACAADALLDRTPGGVTRHPPAAASVDLRFTRTGAGDERIIVPAGTRVASGPVVFVTAWSATVEPGQSAVTVRAHHAEQVGGELLGAATGEPGQMLRVARAPIVTLDDADDVVLGVAVPDPAGPTREHYGVTYEVWQPVTSFAGATSADRVYLLDRAAGTVTFAPVLDLRDTADARPRVVGATPPAGAPIRIWYPTGGGPAGNVPAETVTAMRDPIPGVRVTNPAPARGGRAIEDEAGALARRHYEQSTRRRAITARDFEILAVTGSPEVARAGAVAGDSQVRVALVPTVTIPPAWLPCSAEHEIEVVRETV</sequence>
<keyword evidence="2" id="KW-1185">Reference proteome</keyword>
<dbReference type="AlphaFoldDB" id="A0A7W7H3F4"/>
<evidence type="ECO:0000313" key="1">
    <source>
        <dbReference type="EMBL" id="MBB4743285.1"/>
    </source>
</evidence>
<comment type="caution">
    <text evidence="1">The sequence shown here is derived from an EMBL/GenBank/DDBJ whole genome shotgun (WGS) entry which is preliminary data.</text>
</comment>
<reference evidence="1 2" key="1">
    <citation type="submission" date="2020-08" db="EMBL/GenBank/DDBJ databases">
        <title>Sequencing the genomes of 1000 actinobacteria strains.</title>
        <authorList>
            <person name="Klenk H.-P."/>
        </authorList>
    </citation>
    <scope>NUCLEOTIDE SEQUENCE [LARGE SCALE GENOMIC DNA]</scope>
    <source>
        <strain evidence="1 2">DSM 45809</strain>
    </source>
</reference>
<organism evidence="1 2">
    <name type="scientific">Actinoplanes octamycinicus</name>
    <dbReference type="NCBI Taxonomy" id="135948"/>
    <lineage>
        <taxon>Bacteria</taxon>
        <taxon>Bacillati</taxon>
        <taxon>Actinomycetota</taxon>
        <taxon>Actinomycetes</taxon>
        <taxon>Micromonosporales</taxon>
        <taxon>Micromonosporaceae</taxon>
        <taxon>Actinoplanes</taxon>
    </lineage>
</organism>